<gene>
    <name evidence="3" type="ORF">Val02_06990</name>
</gene>
<dbReference type="PANTHER" id="PTHR35176:SF11">
    <property type="entry name" value="PYRIDOXAMINE 5'-PHOSPHATE OXIDASE FAMILY PROTEIN"/>
    <property type="match status" value="1"/>
</dbReference>
<dbReference type="NCBIfam" id="TIGR03666">
    <property type="entry name" value="Rv2061_F420"/>
    <property type="match status" value="1"/>
</dbReference>
<proteinExistence type="predicted"/>
<dbReference type="InterPro" id="IPR012349">
    <property type="entry name" value="Split_barrel_FMN-bd"/>
</dbReference>
<evidence type="ECO:0000259" key="2">
    <source>
        <dbReference type="Pfam" id="PF01243"/>
    </source>
</evidence>
<accession>A0A8J4DNP9</accession>
<keyword evidence="1" id="KW-0560">Oxidoreductase</keyword>
<reference evidence="3" key="1">
    <citation type="submission" date="2021-01" db="EMBL/GenBank/DDBJ databases">
        <title>Whole genome shotgun sequence of Virgisporangium aliadipatigenens NBRC 105644.</title>
        <authorList>
            <person name="Komaki H."/>
            <person name="Tamura T."/>
        </authorList>
    </citation>
    <scope>NUCLEOTIDE SEQUENCE</scope>
    <source>
        <strain evidence="3">NBRC 105644</strain>
    </source>
</reference>
<name>A0A8J4DNP9_9ACTN</name>
<dbReference type="EMBL" id="BOPF01000002">
    <property type="protein sequence ID" value="GIJ43813.1"/>
    <property type="molecule type" value="Genomic_DNA"/>
</dbReference>
<sequence>MTVPQEISRSKYVSLTTFRKDGTPVATPVWQVTHGDEIFVVTEAASWKVKRVRNNGSVRVTPCNVRGVSPAGAVTVPGTARVIDDAEGISRVRALVAEKYVTSRLGNGLARLLRIKRPPMVGIAVAFT</sequence>
<dbReference type="Pfam" id="PF01243">
    <property type="entry name" value="PNPOx_N"/>
    <property type="match status" value="1"/>
</dbReference>
<dbReference type="AlphaFoldDB" id="A0A8J4DNP9"/>
<keyword evidence="4" id="KW-1185">Reference proteome</keyword>
<feature type="domain" description="Pyridoxamine 5'-phosphate oxidase N-terminal" evidence="2">
    <location>
        <begin position="6"/>
        <end position="100"/>
    </location>
</feature>
<evidence type="ECO:0000313" key="4">
    <source>
        <dbReference type="Proteomes" id="UP000619260"/>
    </source>
</evidence>
<dbReference type="PANTHER" id="PTHR35176">
    <property type="entry name" value="HEME OXYGENASE HI_0854-RELATED"/>
    <property type="match status" value="1"/>
</dbReference>
<organism evidence="3 4">
    <name type="scientific">Virgisporangium aliadipatigenens</name>
    <dbReference type="NCBI Taxonomy" id="741659"/>
    <lineage>
        <taxon>Bacteria</taxon>
        <taxon>Bacillati</taxon>
        <taxon>Actinomycetota</taxon>
        <taxon>Actinomycetes</taxon>
        <taxon>Micromonosporales</taxon>
        <taxon>Micromonosporaceae</taxon>
        <taxon>Virgisporangium</taxon>
    </lineage>
</organism>
<dbReference type="Gene3D" id="2.30.110.10">
    <property type="entry name" value="Electron Transport, Fmn-binding Protein, Chain A"/>
    <property type="match status" value="1"/>
</dbReference>
<dbReference type="InterPro" id="IPR019965">
    <property type="entry name" value="PPOX_F420-dep_Rv2061_put"/>
</dbReference>
<protein>
    <submittedName>
        <fullName evidence="3">PPOX class F420-dependent oxidoreductase</fullName>
    </submittedName>
</protein>
<dbReference type="InterPro" id="IPR011576">
    <property type="entry name" value="Pyridox_Oxase_N"/>
</dbReference>
<dbReference type="GO" id="GO:0016627">
    <property type="term" value="F:oxidoreductase activity, acting on the CH-CH group of donors"/>
    <property type="evidence" value="ECO:0007669"/>
    <property type="project" value="TreeGrafter"/>
</dbReference>
<dbReference type="SUPFAM" id="SSF50475">
    <property type="entry name" value="FMN-binding split barrel"/>
    <property type="match status" value="1"/>
</dbReference>
<dbReference type="GO" id="GO:0070967">
    <property type="term" value="F:coenzyme F420 binding"/>
    <property type="evidence" value="ECO:0007669"/>
    <property type="project" value="TreeGrafter"/>
</dbReference>
<evidence type="ECO:0000313" key="3">
    <source>
        <dbReference type="EMBL" id="GIJ43813.1"/>
    </source>
</evidence>
<dbReference type="RefSeq" id="WP_203897356.1">
    <property type="nucleotide sequence ID" value="NZ_BOPF01000002.1"/>
</dbReference>
<dbReference type="Proteomes" id="UP000619260">
    <property type="component" value="Unassembled WGS sequence"/>
</dbReference>
<dbReference type="GO" id="GO:0005829">
    <property type="term" value="C:cytosol"/>
    <property type="evidence" value="ECO:0007669"/>
    <property type="project" value="TreeGrafter"/>
</dbReference>
<dbReference type="InterPro" id="IPR052019">
    <property type="entry name" value="F420H2_bilvrd_red/Heme_oxyg"/>
</dbReference>
<evidence type="ECO:0000256" key="1">
    <source>
        <dbReference type="ARBA" id="ARBA00023002"/>
    </source>
</evidence>
<comment type="caution">
    <text evidence="3">The sequence shown here is derived from an EMBL/GenBank/DDBJ whole genome shotgun (WGS) entry which is preliminary data.</text>
</comment>